<accession>A0ABW5CA40</accession>
<dbReference type="EMBL" id="JBHUIY010000011">
    <property type="protein sequence ID" value="MFD2233591.1"/>
    <property type="molecule type" value="Genomic_DNA"/>
</dbReference>
<name>A0ABW5CA40_9PROT</name>
<evidence type="ECO:0008006" key="3">
    <source>
        <dbReference type="Google" id="ProtNLM"/>
    </source>
</evidence>
<reference evidence="2" key="1">
    <citation type="journal article" date="2019" name="Int. J. Syst. Evol. Microbiol.">
        <title>The Global Catalogue of Microorganisms (GCM) 10K type strain sequencing project: providing services to taxonomists for standard genome sequencing and annotation.</title>
        <authorList>
            <consortium name="The Broad Institute Genomics Platform"/>
            <consortium name="The Broad Institute Genome Sequencing Center for Infectious Disease"/>
            <person name="Wu L."/>
            <person name="Ma J."/>
        </authorList>
    </citation>
    <scope>NUCLEOTIDE SEQUENCE [LARGE SCALE GENOMIC DNA]</scope>
    <source>
        <strain evidence="2">KCTC 15012</strain>
    </source>
</reference>
<comment type="caution">
    <text evidence="1">The sequence shown here is derived from an EMBL/GenBank/DDBJ whole genome shotgun (WGS) entry which is preliminary data.</text>
</comment>
<proteinExistence type="predicted"/>
<protein>
    <recommendedName>
        <fullName evidence="3">DUF2336 domain-containing protein</fullName>
    </recommendedName>
</protein>
<dbReference type="Proteomes" id="UP001597296">
    <property type="component" value="Unassembled WGS sequence"/>
</dbReference>
<gene>
    <name evidence="1" type="ORF">ACFSNB_07215</name>
</gene>
<keyword evidence="2" id="KW-1185">Reference proteome</keyword>
<organism evidence="1 2">
    <name type="scientific">Phaeospirillum tilakii</name>
    <dbReference type="NCBI Taxonomy" id="741673"/>
    <lineage>
        <taxon>Bacteria</taxon>
        <taxon>Pseudomonadati</taxon>
        <taxon>Pseudomonadota</taxon>
        <taxon>Alphaproteobacteria</taxon>
        <taxon>Rhodospirillales</taxon>
        <taxon>Rhodospirillaceae</taxon>
        <taxon>Phaeospirillum</taxon>
    </lineage>
</organism>
<dbReference type="RefSeq" id="WP_377315401.1">
    <property type="nucleotide sequence ID" value="NZ_JBHUIY010000011.1"/>
</dbReference>
<evidence type="ECO:0000313" key="1">
    <source>
        <dbReference type="EMBL" id="MFD2233591.1"/>
    </source>
</evidence>
<evidence type="ECO:0000313" key="2">
    <source>
        <dbReference type="Proteomes" id="UP001597296"/>
    </source>
</evidence>
<sequence>MSAAPVKPPANAAADRDARNRREIVTTIKGPVLARVLELIPDLRAFPDPYVAVMASPELLHACLQLVRTRRDCFQEFLVDPAGAPVSADDVPLRCERSLDQVISMVVRSGAKAYSQKRFAPAPDKAPVTPAVKPESRTLLEKVAALVLGKWSEAEVPKRQATQADQFYESIKDFLDYDWQVPLIPYFAELPPRLIRELGRGVTSLRTAEGILALADIGRHSMEQAKKILSSAEMREMLDTQPLAAKGVAFLGPERYEFLRDAVYGKMGENFWEMCVDCDRLEAMETQNAKDLEQMASHLHILSADAINQIIRCLQFAQIPIFLETGSAALGEAKFAEIFGLPGNKKLTKIFCEKIAATRLDPADPDGDLRRKLPDVFQAYLRAPDAFERGL</sequence>